<sequence>MLLKIGELARLTGLTIRTLHHYDSIGLLSPSTRTPAGYRLYQHGDMDRLHRIMALRKFGLSLAEIANALAGPELPLSTIVAQQIAMLERQIAQASTLRARLCSLQTQLAQGQAPELADWLTTMELMTMYDKYFSPEELQQLPLLSDAAVEQEWKALVASVRALQATGAAPGDAQAQALATQWMVKLVRDTGAHPGLFARLNDMHAQEPTMQATTSVDAHLMQFIIAAFNASRIALYQPFLNEQEYAYLAANYGKRSGEWPALIAAVRAAMDARTPPTDAAVLQLARQWLELFRSYAGTDPATQHKLRQAHQQEPRLMEGSFVDAAMLQYLGAAMAVVAQERPGA</sequence>
<evidence type="ECO:0000259" key="2">
    <source>
        <dbReference type="PROSITE" id="PS50937"/>
    </source>
</evidence>
<dbReference type="PANTHER" id="PTHR30204:SF90">
    <property type="entry name" value="HTH-TYPE TRANSCRIPTIONAL ACTIVATOR MTA"/>
    <property type="match status" value="1"/>
</dbReference>
<feature type="domain" description="HTH merR-type" evidence="2">
    <location>
        <begin position="2"/>
        <end position="71"/>
    </location>
</feature>
<dbReference type="Proteomes" id="UP000092634">
    <property type="component" value="Unassembled WGS sequence"/>
</dbReference>
<evidence type="ECO:0000313" key="3">
    <source>
        <dbReference type="EMBL" id="OFJ48069.1"/>
    </source>
</evidence>
<keyword evidence="1" id="KW-0238">DNA-binding</keyword>
<dbReference type="InterPro" id="IPR047057">
    <property type="entry name" value="MerR_fam"/>
</dbReference>
<name>A0A1E8PR26_9BURK</name>
<protein>
    <submittedName>
        <fullName evidence="3">MerR family transcriptional regulator</fullName>
    </submittedName>
</protein>
<dbReference type="SUPFAM" id="SSF46955">
    <property type="entry name" value="Putative DNA-binding domain"/>
    <property type="match status" value="1"/>
</dbReference>
<dbReference type="GO" id="GO:0003700">
    <property type="term" value="F:DNA-binding transcription factor activity"/>
    <property type="evidence" value="ECO:0007669"/>
    <property type="project" value="InterPro"/>
</dbReference>
<comment type="caution">
    <text evidence="3">The sequence shown here is derived from an EMBL/GenBank/DDBJ whole genome shotgun (WGS) entry which is preliminary data.</text>
</comment>
<dbReference type="Pfam" id="PF07739">
    <property type="entry name" value="TipAS"/>
    <property type="match status" value="2"/>
</dbReference>
<dbReference type="PROSITE" id="PS50937">
    <property type="entry name" value="HTH_MERR_2"/>
    <property type="match status" value="1"/>
</dbReference>
<dbReference type="PRINTS" id="PR00040">
    <property type="entry name" value="HTHMERR"/>
</dbReference>
<evidence type="ECO:0000256" key="1">
    <source>
        <dbReference type="ARBA" id="ARBA00023125"/>
    </source>
</evidence>
<reference evidence="3 4" key="1">
    <citation type="submission" date="2016-10" db="EMBL/GenBank/DDBJ databases">
        <title>Updated version of Genome Assembly of Janthinobacterium lividum ERGS5:01.</title>
        <authorList>
            <person name="Kumar R."/>
            <person name="Acharya V."/>
            <person name="Singh D."/>
        </authorList>
    </citation>
    <scope>NUCLEOTIDE SEQUENCE [LARGE SCALE GENOMIC DNA]</scope>
    <source>
        <strain evidence="3 4">ERGS5:01</strain>
    </source>
</reference>
<dbReference type="PROSITE" id="PS00552">
    <property type="entry name" value="HTH_MERR_1"/>
    <property type="match status" value="1"/>
</dbReference>
<dbReference type="PANTHER" id="PTHR30204">
    <property type="entry name" value="REDOX-CYCLING DRUG-SENSING TRANSCRIPTIONAL ACTIVATOR SOXR"/>
    <property type="match status" value="1"/>
</dbReference>
<dbReference type="InterPro" id="IPR012925">
    <property type="entry name" value="TipAS_dom"/>
</dbReference>
<organism evidence="3 4">
    <name type="scientific">Janthinobacterium lividum</name>
    <dbReference type="NCBI Taxonomy" id="29581"/>
    <lineage>
        <taxon>Bacteria</taxon>
        <taxon>Pseudomonadati</taxon>
        <taxon>Pseudomonadota</taxon>
        <taxon>Betaproteobacteria</taxon>
        <taxon>Burkholderiales</taxon>
        <taxon>Oxalobacteraceae</taxon>
        <taxon>Janthinobacterium</taxon>
    </lineage>
</organism>
<dbReference type="AlphaFoldDB" id="A0A1E8PR26"/>
<dbReference type="Pfam" id="PF13411">
    <property type="entry name" value="MerR_1"/>
    <property type="match status" value="1"/>
</dbReference>
<dbReference type="Gene3D" id="1.10.1660.10">
    <property type="match status" value="1"/>
</dbReference>
<evidence type="ECO:0000313" key="4">
    <source>
        <dbReference type="Proteomes" id="UP000092634"/>
    </source>
</evidence>
<dbReference type="InterPro" id="IPR009061">
    <property type="entry name" value="DNA-bd_dom_put_sf"/>
</dbReference>
<accession>A0A1E8PR26</accession>
<gene>
    <name evidence="3" type="ORF">BA896_002855</name>
</gene>
<dbReference type="GO" id="GO:0003677">
    <property type="term" value="F:DNA binding"/>
    <property type="evidence" value="ECO:0007669"/>
    <property type="project" value="UniProtKB-KW"/>
</dbReference>
<dbReference type="InterPro" id="IPR000551">
    <property type="entry name" value="MerR-type_HTH_dom"/>
</dbReference>
<dbReference type="EMBL" id="MAQB02000001">
    <property type="protein sequence ID" value="OFJ48069.1"/>
    <property type="molecule type" value="Genomic_DNA"/>
</dbReference>
<dbReference type="SMART" id="SM00422">
    <property type="entry name" value="HTH_MERR"/>
    <property type="match status" value="1"/>
</dbReference>
<proteinExistence type="predicted"/>